<dbReference type="InterPro" id="IPR025736">
    <property type="entry name" value="PucR_C-HTH_dom"/>
</dbReference>
<feature type="region of interest" description="Disordered" evidence="1">
    <location>
        <begin position="79"/>
        <end position="131"/>
    </location>
</feature>
<evidence type="ECO:0000313" key="4">
    <source>
        <dbReference type="Proteomes" id="UP000239322"/>
    </source>
</evidence>
<feature type="compositionally biased region" description="Basic residues" evidence="1">
    <location>
        <begin position="95"/>
        <end position="114"/>
    </location>
</feature>
<evidence type="ECO:0000259" key="2">
    <source>
        <dbReference type="Pfam" id="PF13556"/>
    </source>
</evidence>
<dbReference type="Pfam" id="PF13556">
    <property type="entry name" value="HTH_30"/>
    <property type="match status" value="1"/>
</dbReference>
<feature type="domain" description="PucR C-terminal helix-turn-helix" evidence="2">
    <location>
        <begin position="26"/>
        <end position="79"/>
    </location>
</feature>
<name>A0A2S9PZZ2_9ACTN</name>
<evidence type="ECO:0000256" key="1">
    <source>
        <dbReference type="SAM" id="MobiDB-lite"/>
    </source>
</evidence>
<protein>
    <recommendedName>
        <fullName evidence="2">PucR C-terminal helix-turn-helix domain-containing protein</fullName>
    </recommendedName>
</protein>
<dbReference type="OrthoDB" id="4092617at2"/>
<accession>A0A2S9PZZ2</accession>
<dbReference type="Proteomes" id="UP000239322">
    <property type="component" value="Unassembled WGS sequence"/>
</dbReference>
<dbReference type="EMBL" id="PVLV01000094">
    <property type="protein sequence ID" value="PRH79913.1"/>
    <property type="molecule type" value="Genomic_DNA"/>
</dbReference>
<evidence type="ECO:0000313" key="3">
    <source>
        <dbReference type="EMBL" id="PRH79913.1"/>
    </source>
</evidence>
<dbReference type="AlphaFoldDB" id="A0A2S9PZZ2"/>
<organism evidence="3 4">
    <name type="scientific">Streptomyces solincola</name>
    <dbReference type="NCBI Taxonomy" id="2100817"/>
    <lineage>
        <taxon>Bacteria</taxon>
        <taxon>Bacillati</taxon>
        <taxon>Actinomycetota</taxon>
        <taxon>Actinomycetes</taxon>
        <taxon>Kitasatosporales</taxon>
        <taxon>Streptomycetaceae</taxon>
        <taxon>Streptomyces</taxon>
    </lineage>
</organism>
<sequence length="131" mass="14310">MLDTDAVRAWPPNWSAVWSSQQRIALRCWLLHGGKTALAAAELHLHRTTLTTWLGQCAQALGHSLADAAVRADLHLALDVTQTPSHDPQAPPPPRRPHLPHLRRRSAAQRRRAAPARAVTKARVGSVRASG</sequence>
<dbReference type="InterPro" id="IPR042070">
    <property type="entry name" value="PucR_C-HTH_sf"/>
</dbReference>
<dbReference type="RefSeq" id="WP_105867984.1">
    <property type="nucleotide sequence ID" value="NZ_PVLV01000094.1"/>
</dbReference>
<comment type="caution">
    <text evidence="3">The sequence shown here is derived from an EMBL/GenBank/DDBJ whole genome shotgun (WGS) entry which is preliminary data.</text>
</comment>
<proteinExistence type="predicted"/>
<gene>
    <name evidence="3" type="ORF">C6N75_07055</name>
</gene>
<dbReference type="Gene3D" id="1.10.10.2840">
    <property type="entry name" value="PucR C-terminal helix-turn-helix domain"/>
    <property type="match status" value="1"/>
</dbReference>
<keyword evidence="4" id="KW-1185">Reference proteome</keyword>
<reference evidence="3 4" key="1">
    <citation type="submission" date="2018-03" db="EMBL/GenBank/DDBJ databases">
        <title>Novel Streptomyces sp. from soil.</title>
        <authorList>
            <person name="Tan G.Y.A."/>
            <person name="Lee Z.Y."/>
        </authorList>
    </citation>
    <scope>NUCLEOTIDE SEQUENCE [LARGE SCALE GENOMIC DNA]</scope>
    <source>
        <strain evidence="3 4">ST5x</strain>
    </source>
</reference>